<dbReference type="Pfam" id="PF12833">
    <property type="entry name" value="HTH_18"/>
    <property type="match status" value="1"/>
</dbReference>
<evidence type="ECO:0000313" key="5">
    <source>
        <dbReference type="EMBL" id="MFE9601679.1"/>
    </source>
</evidence>
<dbReference type="InterPro" id="IPR018062">
    <property type="entry name" value="HTH_AraC-typ_CS"/>
</dbReference>
<protein>
    <submittedName>
        <fullName evidence="5">Helix-turn-helix domain-containing protein</fullName>
    </submittedName>
</protein>
<dbReference type="Proteomes" id="UP001601303">
    <property type="component" value="Unassembled WGS sequence"/>
</dbReference>
<feature type="domain" description="HTH araC/xylS-type" evidence="4">
    <location>
        <begin position="208"/>
        <end position="309"/>
    </location>
</feature>
<proteinExistence type="predicted"/>
<dbReference type="SMART" id="SM00342">
    <property type="entry name" value="HTH_ARAC"/>
    <property type="match status" value="1"/>
</dbReference>
<dbReference type="PRINTS" id="PR00032">
    <property type="entry name" value="HTHARAC"/>
</dbReference>
<gene>
    <name evidence="5" type="ORF">ACFYNQ_24320</name>
</gene>
<organism evidence="5 6">
    <name type="scientific">Streptomyces hokutonensis</name>
    <dbReference type="NCBI Taxonomy" id="1306990"/>
    <lineage>
        <taxon>Bacteria</taxon>
        <taxon>Bacillati</taxon>
        <taxon>Actinomycetota</taxon>
        <taxon>Actinomycetes</taxon>
        <taxon>Kitasatosporales</taxon>
        <taxon>Streptomycetaceae</taxon>
        <taxon>Streptomyces</taxon>
    </lineage>
</organism>
<dbReference type="SUPFAM" id="SSF46689">
    <property type="entry name" value="Homeodomain-like"/>
    <property type="match status" value="1"/>
</dbReference>
<dbReference type="PROSITE" id="PS01124">
    <property type="entry name" value="HTH_ARAC_FAMILY_2"/>
    <property type="match status" value="1"/>
</dbReference>
<dbReference type="Pfam" id="PF14525">
    <property type="entry name" value="AraC_binding_2"/>
    <property type="match status" value="1"/>
</dbReference>
<dbReference type="InterPro" id="IPR018060">
    <property type="entry name" value="HTH_AraC"/>
</dbReference>
<dbReference type="PANTHER" id="PTHR46796">
    <property type="entry name" value="HTH-TYPE TRANSCRIPTIONAL ACTIVATOR RHAS-RELATED"/>
    <property type="match status" value="1"/>
</dbReference>
<keyword evidence="2" id="KW-0238">DNA-binding</keyword>
<dbReference type="InterPro" id="IPR050204">
    <property type="entry name" value="AraC_XylS_family_regulators"/>
</dbReference>
<dbReference type="EMBL" id="JBIAHM010000008">
    <property type="protein sequence ID" value="MFE9601679.1"/>
    <property type="molecule type" value="Genomic_DNA"/>
</dbReference>
<dbReference type="InterPro" id="IPR035418">
    <property type="entry name" value="AraC-bd_2"/>
</dbReference>
<dbReference type="RefSeq" id="WP_388109086.1">
    <property type="nucleotide sequence ID" value="NZ_JBIAHM010000008.1"/>
</dbReference>
<accession>A0ABW6M7A9</accession>
<evidence type="ECO:0000256" key="1">
    <source>
        <dbReference type="ARBA" id="ARBA00023015"/>
    </source>
</evidence>
<evidence type="ECO:0000256" key="3">
    <source>
        <dbReference type="ARBA" id="ARBA00023163"/>
    </source>
</evidence>
<reference evidence="5 6" key="1">
    <citation type="submission" date="2024-10" db="EMBL/GenBank/DDBJ databases">
        <title>The Natural Products Discovery Center: Release of the First 8490 Sequenced Strains for Exploring Actinobacteria Biosynthetic Diversity.</title>
        <authorList>
            <person name="Kalkreuter E."/>
            <person name="Kautsar S.A."/>
            <person name="Yang D."/>
            <person name="Bader C.D."/>
            <person name="Teijaro C.N."/>
            <person name="Fluegel L."/>
            <person name="Davis C.M."/>
            <person name="Simpson J.R."/>
            <person name="Lauterbach L."/>
            <person name="Steele A.D."/>
            <person name="Gui C."/>
            <person name="Meng S."/>
            <person name="Li G."/>
            <person name="Viehrig K."/>
            <person name="Ye F."/>
            <person name="Su P."/>
            <person name="Kiefer A.F."/>
            <person name="Nichols A."/>
            <person name="Cepeda A.J."/>
            <person name="Yan W."/>
            <person name="Fan B."/>
            <person name="Jiang Y."/>
            <person name="Adhikari A."/>
            <person name="Zheng C.-J."/>
            <person name="Schuster L."/>
            <person name="Cowan T.M."/>
            <person name="Smanski M.J."/>
            <person name="Chevrette M.G."/>
            <person name="De Carvalho L.P.S."/>
            <person name="Shen B."/>
        </authorList>
    </citation>
    <scope>NUCLEOTIDE SEQUENCE [LARGE SCALE GENOMIC DNA]</scope>
    <source>
        <strain evidence="5 6">NPDC006488</strain>
    </source>
</reference>
<evidence type="ECO:0000313" key="6">
    <source>
        <dbReference type="Proteomes" id="UP001601303"/>
    </source>
</evidence>
<dbReference type="InterPro" id="IPR020449">
    <property type="entry name" value="Tscrpt_reg_AraC-type_HTH"/>
</dbReference>
<keyword evidence="6" id="KW-1185">Reference proteome</keyword>
<evidence type="ECO:0000259" key="4">
    <source>
        <dbReference type="PROSITE" id="PS01124"/>
    </source>
</evidence>
<sequence>MGILVAHGVDEWAQVVAESFVPLSLVTVSGSFTGSVHSSVLGPALTLSAVSVQGHSVATRTSRLVRTEPRDDFLFSLHLDGDGAVVQDGHEAVLARGGGVLYDSARPYQLLFPTSHRQLVLQIPRHHLCDRVDRVAEVCGRALPPGGPGVRVLAAYVRELAETCESLTGTPRAELGVTTVDLLATVLRAAVGDDIGPRGLQGRSALFASMQTYARDRLSDPRLTLADLAQVHGVSMRYMNELFAAEGSSPAAFIRAERLRAAHRLLTDPRYSALTVSTVATRCGFGDRTTFTRAFVRAFGLTPVAFRAAHGHESE</sequence>
<name>A0ABW6M7A9_9ACTN</name>
<dbReference type="InterPro" id="IPR009057">
    <property type="entry name" value="Homeodomain-like_sf"/>
</dbReference>
<keyword evidence="1" id="KW-0805">Transcription regulation</keyword>
<evidence type="ECO:0000256" key="2">
    <source>
        <dbReference type="ARBA" id="ARBA00023125"/>
    </source>
</evidence>
<dbReference type="PROSITE" id="PS00041">
    <property type="entry name" value="HTH_ARAC_FAMILY_1"/>
    <property type="match status" value="1"/>
</dbReference>
<dbReference type="PANTHER" id="PTHR46796:SF6">
    <property type="entry name" value="ARAC SUBFAMILY"/>
    <property type="match status" value="1"/>
</dbReference>
<keyword evidence="3" id="KW-0804">Transcription</keyword>
<dbReference type="Gene3D" id="1.10.10.60">
    <property type="entry name" value="Homeodomain-like"/>
    <property type="match status" value="1"/>
</dbReference>
<comment type="caution">
    <text evidence="5">The sequence shown here is derived from an EMBL/GenBank/DDBJ whole genome shotgun (WGS) entry which is preliminary data.</text>
</comment>